<dbReference type="Proteomes" id="UP000270697">
    <property type="component" value="Unassembled WGS sequence"/>
</dbReference>
<dbReference type="STRING" id="455193.SAMN05421805_102462"/>
<evidence type="ECO:0000313" key="7">
    <source>
        <dbReference type="Proteomes" id="UP000270697"/>
    </source>
</evidence>
<dbReference type="PANTHER" id="PTHR42760">
    <property type="entry name" value="SHORT-CHAIN DEHYDROGENASES/REDUCTASES FAMILY MEMBER"/>
    <property type="match status" value="1"/>
</dbReference>
<accession>A0A1I4W046</accession>
<feature type="domain" description="Ketoreductase" evidence="3">
    <location>
        <begin position="6"/>
        <end position="191"/>
    </location>
</feature>
<dbReference type="PANTHER" id="PTHR42760:SF115">
    <property type="entry name" value="3-OXOACYL-[ACYL-CARRIER-PROTEIN] REDUCTASE FABG"/>
    <property type="match status" value="1"/>
</dbReference>
<evidence type="ECO:0000256" key="2">
    <source>
        <dbReference type="ARBA" id="ARBA00023002"/>
    </source>
</evidence>
<name>A0A1I4W046_9PSEU</name>
<dbReference type="GO" id="GO:0016616">
    <property type="term" value="F:oxidoreductase activity, acting on the CH-OH group of donors, NAD or NADP as acceptor"/>
    <property type="evidence" value="ECO:0007669"/>
    <property type="project" value="UniProtKB-ARBA"/>
</dbReference>
<evidence type="ECO:0000313" key="6">
    <source>
        <dbReference type="Proteomes" id="UP000199398"/>
    </source>
</evidence>
<dbReference type="FunFam" id="3.40.50.720:FF:000084">
    <property type="entry name" value="Short-chain dehydrogenase reductase"/>
    <property type="match status" value="1"/>
</dbReference>
<dbReference type="EMBL" id="FOUP01000002">
    <property type="protein sequence ID" value="SFN06803.1"/>
    <property type="molecule type" value="Genomic_DNA"/>
</dbReference>
<dbReference type="InterPro" id="IPR020904">
    <property type="entry name" value="Sc_DH/Rdtase_CS"/>
</dbReference>
<reference evidence="4 7" key="2">
    <citation type="submission" date="2018-10" db="EMBL/GenBank/DDBJ databases">
        <title>Sequencing the genomes of 1000 actinobacteria strains.</title>
        <authorList>
            <person name="Klenk H.-P."/>
        </authorList>
    </citation>
    <scope>NUCLEOTIDE SEQUENCE [LARGE SCALE GENOMIC DNA]</scope>
    <source>
        <strain evidence="4 7">DSM 45119</strain>
    </source>
</reference>
<evidence type="ECO:0000313" key="4">
    <source>
        <dbReference type="EMBL" id="RKT87136.1"/>
    </source>
</evidence>
<dbReference type="InterPro" id="IPR057326">
    <property type="entry name" value="KR_dom"/>
</dbReference>
<dbReference type="InterPro" id="IPR036291">
    <property type="entry name" value="NAD(P)-bd_dom_sf"/>
</dbReference>
<dbReference type="SUPFAM" id="SSF51735">
    <property type="entry name" value="NAD(P)-binding Rossmann-fold domains"/>
    <property type="match status" value="1"/>
</dbReference>
<protein>
    <submittedName>
        <fullName evidence="4">NAD(P)-dependent dehydrogenase (Short-subunit alcohol dehydrogenase family)</fullName>
    </submittedName>
    <submittedName>
        <fullName evidence="5">NAD(P)-dependent dehydrogenase, short-chain alcohol dehydrogenase family</fullName>
    </submittedName>
</protein>
<dbReference type="EMBL" id="RBXX01000002">
    <property type="protein sequence ID" value="RKT87136.1"/>
    <property type="molecule type" value="Genomic_DNA"/>
</dbReference>
<reference evidence="5 6" key="1">
    <citation type="submission" date="2016-10" db="EMBL/GenBank/DDBJ databases">
        <authorList>
            <person name="de Groot N.N."/>
        </authorList>
    </citation>
    <scope>NUCLEOTIDE SEQUENCE [LARGE SCALE GENOMIC DNA]</scope>
    <source>
        <strain evidence="5 6">CPCC 201259</strain>
    </source>
</reference>
<dbReference type="PRINTS" id="PR00081">
    <property type="entry name" value="GDHRDH"/>
</dbReference>
<dbReference type="InterPro" id="IPR002347">
    <property type="entry name" value="SDR_fam"/>
</dbReference>
<sequence>MTLTGRLVVVTGAGRGLGLAIAHDLAGAGAHVVLAERNPDLAAGAAAELGEHGVPVHRVDTDVSCPDSVQRLADRVAELGGAYGVVNNAALADGVGGKYFYDIEPDEFDRIMSVNLRGTWLVSKALYPQLRAGGEGRILNVASDVAFYGPPRLMHYVASKGAIVAMTRAMARDAGRDGITVNAVAPGITECEATRAVPGERHELYRINRALERAQQPEDLVGAVRFLLSDAAAYITGQTLLVDGGFVCR</sequence>
<organism evidence="5 6">
    <name type="scientific">Saccharopolyspora antimicrobica</name>
    <dbReference type="NCBI Taxonomy" id="455193"/>
    <lineage>
        <taxon>Bacteria</taxon>
        <taxon>Bacillati</taxon>
        <taxon>Actinomycetota</taxon>
        <taxon>Actinomycetes</taxon>
        <taxon>Pseudonocardiales</taxon>
        <taxon>Pseudonocardiaceae</taxon>
        <taxon>Saccharopolyspora</taxon>
    </lineage>
</organism>
<keyword evidence="7" id="KW-1185">Reference proteome</keyword>
<comment type="similarity">
    <text evidence="1">Belongs to the short-chain dehydrogenases/reductases (SDR) family.</text>
</comment>
<dbReference type="CDD" id="cd05233">
    <property type="entry name" value="SDR_c"/>
    <property type="match status" value="1"/>
</dbReference>
<dbReference type="PROSITE" id="PS00061">
    <property type="entry name" value="ADH_SHORT"/>
    <property type="match status" value="1"/>
</dbReference>
<proteinExistence type="inferred from homology"/>
<dbReference type="Proteomes" id="UP000199398">
    <property type="component" value="Unassembled WGS sequence"/>
</dbReference>
<dbReference type="RefSeq" id="WP_246025573.1">
    <property type="nucleotide sequence ID" value="NZ_FOUP01000002.1"/>
</dbReference>
<evidence type="ECO:0000256" key="1">
    <source>
        <dbReference type="ARBA" id="ARBA00006484"/>
    </source>
</evidence>
<dbReference type="SMART" id="SM00822">
    <property type="entry name" value="PKS_KR"/>
    <property type="match status" value="1"/>
</dbReference>
<dbReference type="AlphaFoldDB" id="A0A1I4W046"/>
<gene>
    <name evidence="4" type="ORF">ATL45_5526</name>
    <name evidence="5" type="ORF">SAMN05421805_102462</name>
</gene>
<evidence type="ECO:0000313" key="5">
    <source>
        <dbReference type="EMBL" id="SFN06803.1"/>
    </source>
</evidence>
<keyword evidence="2" id="KW-0560">Oxidoreductase</keyword>
<dbReference type="PRINTS" id="PR00080">
    <property type="entry name" value="SDRFAMILY"/>
</dbReference>
<evidence type="ECO:0000259" key="3">
    <source>
        <dbReference type="SMART" id="SM00822"/>
    </source>
</evidence>
<dbReference type="Pfam" id="PF13561">
    <property type="entry name" value="adh_short_C2"/>
    <property type="match status" value="1"/>
</dbReference>
<dbReference type="Gene3D" id="3.40.50.720">
    <property type="entry name" value="NAD(P)-binding Rossmann-like Domain"/>
    <property type="match status" value="1"/>
</dbReference>